<accession>A0ACB7J2X6</accession>
<name>A0ACB7J2X6_PLECO</name>
<keyword evidence="2" id="KW-1185">Reference proteome</keyword>
<dbReference type="EMBL" id="WQMT02000004">
    <property type="protein sequence ID" value="KAG9223918.1"/>
    <property type="molecule type" value="Genomic_DNA"/>
</dbReference>
<proteinExistence type="predicted"/>
<evidence type="ECO:0000313" key="1">
    <source>
        <dbReference type="EMBL" id="KAG9223918.1"/>
    </source>
</evidence>
<organism evidence="1 2">
    <name type="scientific">Pleurotus cornucopiae</name>
    <name type="common">Cornucopia mushroom</name>
    <dbReference type="NCBI Taxonomy" id="5321"/>
    <lineage>
        <taxon>Eukaryota</taxon>
        <taxon>Fungi</taxon>
        <taxon>Dikarya</taxon>
        <taxon>Basidiomycota</taxon>
        <taxon>Agaricomycotina</taxon>
        <taxon>Agaricomycetes</taxon>
        <taxon>Agaricomycetidae</taxon>
        <taxon>Agaricales</taxon>
        <taxon>Pleurotineae</taxon>
        <taxon>Pleurotaceae</taxon>
        <taxon>Pleurotus</taxon>
    </lineage>
</organism>
<dbReference type="Proteomes" id="UP000824881">
    <property type="component" value="Unassembled WGS sequence"/>
</dbReference>
<comment type="caution">
    <text evidence="1">The sequence shown here is derived from an EMBL/GenBank/DDBJ whole genome shotgun (WGS) entry which is preliminary data.</text>
</comment>
<reference evidence="1 2" key="1">
    <citation type="journal article" date="2021" name="Appl. Environ. Microbiol.">
        <title>Genetic linkage and physical mapping for an oyster mushroom Pleurotus cornucopiae and QTL analysis for the trait cap color.</title>
        <authorList>
            <person name="Zhang Y."/>
            <person name="Gao W."/>
            <person name="Sonnenberg A."/>
            <person name="Chen Q."/>
            <person name="Zhang J."/>
            <person name="Huang C."/>
        </authorList>
    </citation>
    <scope>NUCLEOTIDE SEQUENCE [LARGE SCALE GENOMIC DNA]</scope>
    <source>
        <strain evidence="1">CCMSSC00406</strain>
    </source>
</reference>
<protein>
    <submittedName>
        <fullName evidence="1">Uncharacterized protein</fullName>
    </submittedName>
</protein>
<sequence length="362" mass="39494">MGTWWIRANQGHSLPVDSLDLQPIISADQVEMAVHGTSSEAWDSIALQGLSRMNRNHIHLARHLPDSQPATAISGLRAGSDIFVYINLHLALSSGIKFFLSANGVVLTPGDEAGLLHPRLFEKVERACIRNGHVDRPITCHEDHVREITLMIVEFLGAILSCIVKSAYVARIWHLSDRSKLLAGVIMFPTLCEFGLALVIIGGLIFEATGQGLGLCAFGGPFETEDGATILQALYQIPRYAQLSASLISDGLITLSMFYYLKGGLKSNFFSTKSIITLLISYTLAIGLVTSILSIASLALFASRSKQAYFPLVHFMISNVYVNSFLASLNWRIGLRKAGESLDPLSTQGSLRFATRKEESTA</sequence>
<evidence type="ECO:0000313" key="2">
    <source>
        <dbReference type="Proteomes" id="UP000824881"/>
    </source>
</evidence>
<gene>
    <name evidence="1" type="ORF">CCMSSC00406_0004466</name>
</gene>